<reference evidence="1" key="1">
    <citation type="journal article" date="2018" name="Nat. Plants">
        <title>Whole-genome landscape of Medicago truncatula symbiotic genes.</title>
        <authorList>
            <person name="Pecrix Y."/>
            <person name="Gamas P."/>
            <person name="Carrere S."/>
        </authorList>
    </citation>
    <scope>NUCLEOTIDE SEQUENCE</scope>
    <source>
        <tissue evidence="1">Leaves</tissue>
    </source>
</reference>
<dbReference type="Proteomes" id="UP000265566">
    <property type="component" value="Chromosome 8"/>
</dbReference>
<gene>
    <name evidence="1" type="ORF">MtrunA17_Chr8g0339231</name>
</gene>
<comment type="caution">
    <text evidence="1">The sequence shown here is derived from an EMBL/GenBank/DDBJ whole genome shotgun (WGS) entry which is preliminary data.</text>
</comment>
<keyword evidence="1" id="KW-0378">Hydrolase</keyword>
<protein>
    <submittedName>
        <fullName evidence="1">Putative alpha-L-fucosidase</fullName>
        <ecNumber evidence="1">3.2.1.51</ecNumber>
    </submittedName>
</protein>
<organism evidence="1">
    <name type="scientific">Medicago truncatula</name>
    <name type="common">Barrel medic</name>
    <name type="synonym">Medicago tribuloides</name>
    <dbReference type="NCBI Taxonomy" id="3880"/>
    <lineage>
        <taxon>Eukaryota</taxon>
        <taxon>Viridiplantae</taxon>
        <taxon>Streptophyta</taxon>
        <taxon>Embryophyta</taxon>
        <taxon>Tracheophyta</taxon>
        <taxon>Spermatophyta</taxon>
        <taxon>Magnoliopsida</taxon>
        <taxon>eudicotyledons</taxon>
        <taxon>Gunneridae</taxon>
        <taxon>Pentapetalae</taxon>
        <taxon>rosids</taxon>
        <taxon>fabids</taxon>
        <taxon>Fabales</taxon>
        <taxon>Fabaceae</taxon>
        <taxon>Papilionoideae</taxon>
        <taxon>50 kb inversion clade</taxon>
        <taxon>NPAAA clade</taxon>
        <taxon>Hologalegina</taxon>
        <taxon>IRL clade</taxon>
        <taxon>Trifolieae</taxon>
        <taxon>Medicago</taxon>
    </lineage>
</organism>
<dbReference type="EC" id="3.2.1.51" evidence="1"/>
<dbReference type="GO" id="GO:0004560">
    <property type="term" value="F:alpha-L-fucosidase activity"/>
    <property type="evidence" value="ECO:0007669"/>
    <property type="project" value="UniProtKB-EC"/>
</dbReference>
<sequence>MLYIGTEPRTKDFSKAIYTIDIAQNDIGFGLQKSSEEQVRRSIPDILSQFSQAVQPIKPTLGSITDSQRTGKSVFDSQYRSYWMLTL</sequence>
<proteinExistence type="predicted"/>
<name>A0A396GBK7_MEDTR</name>
<evidence type="ECO:0000313" key="1">
    <source>
        <dbReference type="EMBL" id="RHN39006.1"/>
    </source>
</evidence>
<dbReference type="AlphaFoldDB" id="A0A396GBK7"/>
<dbReference type="EMBL" id="PSQE01000008">
    <property type="protein sequence ID" value="RHN39006.1"/>
    <property type="molecule type" value="Genomic_DNA"/>
</dbReference>
<keyword evidence="1" id="KW-0326">Glycosidase</keyword>
<dbReference type="Gramene" id="rna44990">
    <property type="protein sequence ID" value="RHN39006.1"/>
    <property type="gene ID" value="gene44990"/>
</dbReference>
<accession>A0A396GBK7</accession>